<organism evidence="3 4">
    <name type="scientific">Marinobacter oulmenensis</name>
    <dbReference type="NCBI Taxonomy" id="643747"/>
    <lineage>
        <taxon>Bacteria</taxon>
        <taxon>Pseudomonadati</taxon>
        <taxon>Pseudomonadota</taxon>
        <taxon>Gammaproteobacteria</taxon>
        <taxon>Pseudomonadales</taxon>
        <taxon>Marinobacteraceae</taxon>
        <taxon>Marinobacter</taxon>
    </lineage>
</organism>
<sequence length="349" mass="39366">MPGFLSWITDALAKRHPPAADWQPRLFNPDSPPTPVGDSARRKAIVEHLESNLFCWLLDAEPHQLRAADPIQESLLAELEQRLDNRQLEELPRKPWSLPGVMRALASDHADRRAVTRTIQSDPSLTEQLLLMANSPYFRPGDQPIESVDHAVFVLGVDGIRNVITAAVMRPMMAARNSREALFAQRTWRWGLACGCACEMIAGYRREDSSAHFMVALLPALAYLTIRRELCRISRGQRRGSEPSPAALQTALSRYQWRVCQLLANAWALPPKYHAWLMAAERPAPRQPHSMLTQALLLGSREVLRHARQRNLPEEELRSSIRLPEQQVVSIQAAVQTMLEESKSPPSRG</sequence>
<dbReference type="Proteomes" id="UP000591735">
    <property type="component" value="Unassembled WGS sequence"/>
</dbReference>
<feature type="domain" description="HDOD" evidence="2">
    <location>
        <begin position="91"/>
        <end position="283"/>
    </location>
</feature>
<evidence type="ECO:0000256" key="1">
    <source>
        <dbReference type="SAM" id="MobiDB-lite"/>
    </source>
</evidence>
<dbReference type="PANTHER" id="PTHR33525:SF6">
    <property type="entry name" value="HDOD DOMAIN-CONTAINING PROTEIN"/>
    <property type="match status" value="1"/>
</dbReference>
<reference evidence="3 4" key="1">
    <citation type="submission" date="2020-08" db="EMBL/GenBank/DDBJ databases">
        <title>Genomic Encyclopedia of Type Strains, Phase IV (KMG-IV): sequencing the most valuable type-strain genomes for metagenomic binning, comparative biology and taxonomic classification.</title>
        <authorList>
            <person name="Goeker M."/>
        </authorList>
    </citation>
    <scope>NUCLEOTIDE SEQUENCE [LARGE SCALE GENOMIC DNA]</scope>
    <source>
        <strain evidence="3 4">DSM 22359</strain>
    </source>
</reference>
<evidence type="ECO:0000313" key="3">
    <source>
        <dbReference type="EMBL" id="MBB5320112.1"/>
    </source>
</evidence>
<keyword evidence="4" id="KW-1185">Reference proteome</keyword>
<gene>
    <name evidence="3" type="ORF">HNR38_000580</name>
</gene>
<dbReference type="PANTHER" id="PTHR33525">
    <property type="match status" value="1"/>
</dbReference>
<dbReference type="AlphaFoldDB" id="A0A840U5B0"/>
<evidence type="ECO:0000259" key="2">
    <source>
        <dbReference type="PROSITE" id="PS51833"/>
    </source>
</evidence>
<dbReference type="InterPro" id="IPR052340">
    <property type="entry name" value="RNase_Y/CdgJ"/>
</dbReference>
<comment type="caution">
    <text evidence="3">The sequence shown here is derived from an EMBL/GenBank/DDBJ whole genome shotgun (WGS) entry which is preliminary data.</text>
</comment>
<dbReference type="SUPFAM" id="SSF109604">
    <property type="entry name" value="HD-domain/PDEase-like"/>
    <property type="match status" value="1"/>
</dbReference>
<proteinExistence type="predicted"/>
<accession>A0A840U5B0</accession>
<evidence type="ECO:0000313" key="4">
    <source>
        <dbReference type="Proteomes" id="UP000591735"/>
    </source>
</evidence>
<dbReference type="Gene3D" id="1.10.3210.10">
    <property type="entry name" value="Hypothetical protein af1432"/>
    <property type="match status" value="1"/>
</dbReference>
<dbReference type="Pfam" id="PF08668">
    <property type="entry name" value="HDOD"/>
    <property type="match status" value="1"/>
</dbReference>
<protein>
    <submittedName>
        <fullName evidence="3">HD-like signal output (HDOD) protein</fullName>
    </submittedName>
</protein>
<dbReference type="InterPro" id="IPR013976">
    <property type="entry name" value="HDOD"/>
</dbReference>
<feature type="region of interest" description="Disordered" evidence="1">
    <location>
        <begin position="20"/>
        <end position="39"/>
    </location>
</feature>
<dbReference type="EMBL" id="JACHFE010000001">
    <property type="protein sequence ID" value="MBB5320112.1"/>
    <property type="molecule type" value="Genomic_DNA"/>
</dbReference>
<name>A0A840U5B0_9GAMM</name>
<dbReference type="PROSITE" id="PS51833">
    <property type="entry name" value="HDOD"/>
    <property type="match status" value="1"/>
</dbReference>
<dbReference type="RefSeq" id="WP_183699568.1">
    <property type="nucleotide sequence ID" value="NZ_JACHFE010000001.1"/>
</dbReference>